<gene>
    <name evidence="1" type="ORF">ACFQ4C_29465</name>
</gene>
<evidence type="ECO:0000313" key="2">
    <source>
        <dbReference type="Proteomes" id="UP001597116"/>
    </source>
</evidence>
<dbReference type="RefSeq" id="WP_379885592.1">
    <property type="nucleotide sequence ID" value="NZ_JBHTLP010000033.1"/>
</dbReference>
<accession>A0ABW3QGY0</accession>
<proteinExistence type="predicted"/>
<sequence>KKKQAVYIKKGFLPTKPVFIKLFSPTKPVFIKLFHRPNLCLLPTKPVFIKVIHTLNDCKSYSYVSVFRPTRD</sequence>
<keyword evidence="2" id="KW-1185">Reference proteome</keyword>
<evidence type="ECO:0000313" key="1">
    <source>
        <dbReference type="EMBL" id="MFD1145297.1"/>
    </source>
</evidence>
<dbReference type="Proteomes" id="UP001597116">
    <property type="component" value="Unassembled WGS sequence"/>
</dbReference>
<comment type="caution">
    <text evidence="1">The sequence shown here is derived from an EMBL/GenBank/DDBJ whole genome shotgun (WGS) entry which is preliminary data.</text>
</comment>
<reference evidence="2" key="1">
    <citation type="journal article" date="2019" name="Int. J. Syst. Evol. Microbiol.">
        <title>The Global Catalogue of Microorganisms (GCM) 10K type strain sequencing project: providing services to taxonomists for standard genome sequencing and annotation.</title>
        <authorList>
            <consortium name="The Broad Institute Genomics Platform"/>
            <consortium name="The Broad Institute Genome Sequencing Center for Infectious Disease"/>
            <person name="Wu L."/>
            <person name="Ma J."/>
        </authorList>
    </citation>
    <scope>NUCLEOTIDE SEQUENCE [LARGE SCALE GENOMIC DNA]</scope>
    <source>
        <strain evidence="2">CCUG 55608</strain>
    </source>
</reference>
<protein>
    <submittedName>
        <fullName evidence="1">Uncharacterized protein</fullName>
    </submittedName>
</protein>
<dbReference type="EMBL" id="JBHTLP010000033">
    <property type="protein sequence ID" value="MFD1145297.1"/>
    <property type="molecule type" value="Genomic_DNA"/>
</dbReference>
<organism evidence="1 2">
    <name type="scientific">Larkinella insperata</name>
    <dbReference type="NCBI Taxonomy" id="332158"/>
    <lineage>
        <taxon>Bacteria</taxon>
        <taxon>Pseudomonadati</taxon>
        <taxon>Bacteroidota</taxon>
        <taxon>Cytophagia</taxon>
        <taxon>Cytophagales</taxon>
        <taxon>Spirosomataceae</taxon>
        <taxon>Larkinella</taxon>
    </lineage>
</organism>
<name>A0ABW3QGY0_9BACT</name>
<feature type="non-terminal residue" evidence="1">
    <location>
        <position position="1"/>
    </location>
</feature>